<keyword evidence="4" id="KW-1185">Reference proteome</keyword>
<keyword evidence="2" id="KW-0472">Membrane</keyword>
<keyword evidence="2" id="KW-0812">Transmembrane</keyword>
<evidence type="ECO:0000313" key="3">
    <source>
        <dbReference type="EMBL" id="PPJ50818.1"/>
    </source>
</evidence>
<dbReference type="EMBL" id="PNEN01001775">
    <property type="protein sequence ID" value="PPJ50818.1"/>
    <property type="molecule type" value="Genomic_DNA"/>
</dbReference>
<reference evidence="4" key="1">
    <citation type="journal article" date="2017" name="bioRxiv">
        <title>Conservation of a gene cluster reveals novel cercosporin biosynthetic mechanisms and extends production to the genus Colletotrichum.</title>
        <authorList>
            <person name="de Jonge R."/>
            <person name="Ebert M.K."/>
            <person name="Huitt-Roehl C.R."/>
            <person name="Pal P."/>
            <person name="Suttle J.C."/>
            <person name="Spanner R.E."/>
            <person name="Neubauer J.D."/>
            <person name="Jurick W.M.II."/>
            <person name="Stott K.A."/>
            <person name="Secor G.A."/>
            <person name="Thomma B.P.H.J."/>
            <person name="Van de Peer Y."/>
            <person name="Townsend C.A."/>
            <person name="Bolton M.D."/>
        </authorList>
    </citation>
    <scope>NUCLEOTIDE SEQUENCE [LARGE SCALE GENOMIC DNA]</scope>
    <source>
        <strain evidence="4">CBS538.71</strain>
    </source>
</reference>
<dbReference type="AlphaFoldDB" id="A0A2S6BTL6"/>
<feature type="transmembrane region" description="Helical" evidence="2">
    <location>
        <begin position="6"/>
        <end position="28"/>
    </location>
</feature>
<evidence type="ECO:0000256" key="1">
    <source>
        <dbReference type="SAM" id="MobiDB-lite"/>
    </source>
</evidence>
<evidence type="ECO:0000313" key="4">
    <source>
        <dbReference type="Proteomes" id="UP000237631"/>
    </source>
</evidence>
<sequence length="262" mass="29344">MFNLIIPLPYLTAAAYLTAGGLLLWCCWDKVSSITNSQSGRYLIAFTIATVLLGLLIANRQSSAGRPNSATSSSMEFSRPTSERYQRSARDRTRFGSDFPKVLGYPSSGGVLMLPLDIAVAEYLGIPRLEKAHRASDQAEEDAFCRRLRLLGAKWWESEDTYIRKLLGAEEMTEMEEKEGITVGWPGKEGEGGVWILRTRSNAQMLRMCLDMQERCGLLETLGATFYEDAREVEEGVSGSILRTERLKGEWETGRRELQPEA</sequence>
<feature type="compositionally biased region" description="Basic and acidic residues" evidence="1">
    <location>
        <begin position="81"/>
        <end position="90"/>
    </location>
</feature>
<dbReference type="Proteomes" id="UP000237631">
    <property type="component" value="Unassembled WGS sequence"/>
</dbReference>
<protein>
    <submittedName>
        <fullName evidence="3">Uncharacterized protein</fullName>
    </submittedName>
</protein>
<feature type="compositionally biased region" description="Polar residues" evidence="1">
    <location>
        <begin position="63"/>
        <end position="80"/>
    </location>
</feature>
<gene>
    <name evidence="3" type="ORF">CBER1_06502</name>
</gene>
<organism evidence="3 4">
    <name type="scientific">Cercospora berteroae</name>
    <dbReference type="NCBI Taxonomy" id="357750"/>
    <lineage>
        <taxon>Eukaryota</taxon>
        <taxon>Fungi</taxon>
        <taxon>Dikarya</taxon>
        <taxon>Ascomycota</taxon>
        <taxon>Pezizomycotina</taxon>
        <taxon>Dothideomycetes</taxon>
        <taxon>Dothideomycetidae</taxon>
        <taxon>Mycosphaerellales</taxon>
        <taxon>Mycosphaerellaceae</taxon>
        <taxon>Cercospora</taxon>
    </lineage>
</organism>
<proteinExistence type="predicted"/>
<dbReference type="OrthoDB" id="4487429at2759"/>
<feature type="transmembrane region" description="Helical" evidence="2">
    <location>
        <begin position="40"/>
        <end position="58"/>
    </location>
</feature>
<comment type="caution">
    <text evidence="3">The sequence shown here is derived from an EMBL/GenBank/DDBJ whole genome shotgun (WGS) entry which is preliminary data.</text>
</comment>
<keyword evidence="2" id="KW-1133">Transmembrane helix</keyword>
<accession>A0A2S6BTL6</accession>
<dbReference type="STRING" id="357750.A0A2S6BTL6"/>
<feature type="region of interest" description="Disordered" evidence="1">
    <location>
        <begin position="63"/>
        <end position="90"/>
    </location>
</feature>
<evidence type="ECO:0000256" key="2">
    <source>
        <dbReference type="SAM" id="Phobius"/>
    </source>
</evidence>
<name>A0A2S6BTL6_9PEZI</name>